<gene>
    <name evidence="1" type="ORF">TELCIR_17675</name>
</gene>
<dbReference type="EMBL" id="KZ354721">
    <property type="protein sequence ID" value="PIO60820.1"/>
    <property type="molecule type" value="Genomic_DNA"/>
</dbReference>
<proteinExistence type="predicted"/>
<protein>
    <submittedName>
        <fullName evidence="1">Uncharacterized protein</fullName>
    </submittedName>
</protein>
<dbReference type="Proteomes" id="UP000230423">
    <property type="component" value="Unassembled WGS sequence"/>
</dbReference>
<evidence type="ECO:0000313" key="1">
    <source>
        <dbReference type="EMBL" id="PIO60820.1"/>
    </source>
</evidence>
<accession>A0A2G9TU80</accession>
<name>A0A2G9TU80_TELCI</name>
<sequence>MQTMMNDINLGMIDVMNEDYDCLLNTIFTVASCSRMGVPSKEVGEYVYLGRLLNMKNDLKNEIVKRMRAGWIAYKLIKCVIENLKNDRLRANLFNSTKETSLLPALVYEDERKRDYDLRQQAYEKNKGKDKSE</sequence>
<reference evidence="1" key="1">
    <citation type="submission" date="2015-09" db="EMBL/GenBank/DDBJ databases">
        <title>Draft genome of the parasitic nematode Teladorsagia circumcincta isolate WARC Sus (inbred).</title>
        <authorList>
            <person name="Mitreva M."/>
        </authorList>
    </citation>
    <scope>NUCLEOTIDE SEQUENCE [LARGE SCALE GENOMIC DNA]</scope>
    <source>
        <strain evidence="1">S</strain>
    </source>
</reference>
<dbReference type="AlphaFoldDB" id="A0A2G9TU80"/>
<keyword evidence="2" id="KW-1185">Reference proteome</keyword>
<organism evidence="1 2">
    <name type="scientific">Teladorsagia circumcincta</name>
    <name type="common">Brown stomach worm</name>
    <name type="synonym">Ostertagia circumcincta</name>
    <dbReference type="NCBI Taxonomy" id="45464"/>
    <lineage>
        <taxon>Eukaryota</taxon>
        <taxon>Metazoa</taxon>
        <taxon>Ecdysozoa</taxon>
        <taxon>Nematoda</taxon>
        <taxon>Chromadorea</taxon>
        <taxon>Rhabditida</taxon>
        <taxon>Rhabditina</taxon>
        <taxon>Rhabditomorpha</taxon>
        <taxon>Strongyloidea</taxon>
        <taxon>Trichostrongylidae</taxon>
        <taxon>Teladorsagia</taxon>
    </lineage>
</organism>
<evidence type="ECO:0000313" key="2">
    <source>
        <dbReference type="Proteomes" id="UP000230423"/>
    </source>
</evidence>